<accession>A0A8T3C3H2</accession>
<dbReference type="PANTHER" id="PTHR33172:SF29">
    <property type="entry name" value="OS06G0559400 PROTEIN"/>
    <property type="match status" value="1"/>
</dbReference>
<dbReference type="EMBL" id="JAGYWB010000004">
    <property type="protein sequence ID" value="KAI0524088.1"/>
    <property type="molecule type" value="Genomic_DNA"/>
</dbReference>
<dbReference type="PANTHER" id="PTHR33172">
    <property type="entry name" value="OS08G0516900 PROTEIN"/>
    <property type="match status" value="1"/>
</dbReference>
<protein>
    <recommendedName>
        <fullName evidence="5">Oxidative stress 3</fullName>
    </recommendedName>
</protein>
<evidence type="ECO:0000256" key="1">
    <source>
        <dbReference type="ARBA" id="ARBA00004123"/>
    </source>
</evidence>
<organism evidence="3 4">
    <name type="scientific">Dendrobium nobile</name>
    <name type="common">Orchid</name>
    <dbReference type="NCBI Taxonomy" id="94219"/>
    <lineage>
        <taxon>Eukaryota</taxon>
        <taxon>Viridiplantae</taxon>
        <taxon>Streptophyta</taxon>
        <taxon>Embryophyta</taxon>
        <taxon>Tracheophyta</taxon>
        <taxon>Spermatophyta</taxon>
        <taxon>Magnoliopsida</taxon>
        <taxon>Liliopsida</taxon>
        <taxon>Asparagales</taxon>
        <taxon>Orchidaceae</taxon>
        <taxon>Epidendroideae</taxon>
        <taxon>Malaxideae</taxon>
        <taxon>Dendrobiinae</taxon>
        <taxon>Dendrobium</taxon>
    </lineage>
</organism>
<sequence>MKKAISNNCSSEICSSFLCGFPMARREDFGDCKFLDSGFISNEESDDSFFSSTSDLLEDDSSSSSSSYDHLLDLSLLMANLPIKRGLSQFFQGKSESFSYLSEVSCIEDLAKKNNLYSKRSKYCKRNAEGMHMNQKSYYAPNICSRIISKKPLMYSSDPVFAMNRSSNLFCSKKYTPI</sequence>
<evidence type="ECO:0000256" key="2">
    <source>
        <dbReference type="ARBA" id="ARBA00023242"/>
    </source>
</evidence>
<comment type="subcellular location">
    <subcellularLocation>
        <location evidence="1">Nucleus</location>
    </subcellularLocation>
</comment>
<proteinExistence type="predicted"/>
<evidence type="ECO:0008006" key="5">
    <source>
        <dbReference type="Google" id="ProtNLM"/>
    </source>
</evidence>
<comment type="caution">
    <text evidence="3">The sequence shown here is derived from an EMBL/GenBank/DDBJ whole genome shotgun (WGS) entry which is preliminary data.</text>
</comment>
<dbReference type="GO" id="GO:0006950">
    <property type="term" value="P:response to stress"/>
    <property type="evidence" value="ECO:0007669"/>
    <property type="project" value="UniProtKB-ARBA"/>
</dbReference>
<keyword evidence="2" id="KW-0539">Nucleus</keyword>
<dbReference type="AlphaFoldDB" id="A0A8T3C3H2"/>
<evidence type="ECO:0000313" key="3">
    <source>
        <dbReference type="EMBL" id="KAI0524088.1"/>
    </source>
</evidence>
<dbReference type="OrthoDB" id="1938584at2759"/>
<dbReference type="Proteomes" id="UP000829196">
    <property type="component" value="Unassembled WGS sequence"/>
</dbReference>
<evidence type="ECO:0000313" key="4">
    <source>
        <dbReference type="Proteomes" id="UP000829196"/>
    </source>
</evidence>
<dbReference type="InterPro" id="IPR051992">
    <property type="entry name" value="OxStress_Response_Reg"/>
</dbReference>
<gene>
    <name evidence="3" type="ORF">KFK09_003452</name>
</gene>
<reference evidence="3" key="1">
    <citation type="journal article" date="2022" name="Front. Genet.">
        <title>Chromosome-Scale Assembly of the Dendrobium nobile Genome Provides Insights Into the Molecular Mechanism of the Biosynthesis of the Medicinal Active Ingredient of Dendrobium.</title>
        <authorList>
            <person name="Xu Q."/>
            <person name="Niu S.-C."/>
            <person name="Li K.-L."/>
            <person name="Zheng P.-J."/>
            <person name="Zhang X.-J."/>
            <person name="Jia Y."/>
            <person name="Liu Y."/>
            <person name="Niu Y.-X."/>
            <person name="Yu L.-H."/>
            <person name="Chen D.-F."/>
            <person name="Zhang G.-Q."/>
        </authorList>
    </citation>
    <scope>NUCLEOTIDE SEQUENCE</scope>
    <source>
        <tissue evidence="3">Leaf</tissue>
    </source>
</reference>
<keyword evidence="4" id="KW-1185">Reference proteome</keyword>
<name>A0A8T3C3H2_DENNO</name>
<dbReference type="GO" id="GO:0005634">
    <property type="term" value="C:nucleus"/>
    <property type="evidence" value="ECO:0007669"/>
    <property type="project" value="UniProtKB-SubCell"/>
</dbReference>